<sequence>MVFGSALLTLSLAACGQTASSATHQPSTITIKSSGMTSLWSYHPHPLVALKPFNVNVSLRTANGKPVTNAHIVVSLHMTIMDMPHQTMVLQNVGHGHYRGHGIFLMAGTWDMTANVDALGHHTKENISVNVSD</sequence>
<proteinExistence type="predicted"/>
<dbReference type="EMBL" id="CP019454">
    <property type="protein sequence ID" value="AUW93378.1"/>
    <property type="molecule type" value="Genomic_DNA"/>
</dbReference>
<keyword evidence="1" id="KW-0732">Signal</keyword>
<gene>
    <name evidence="3" type="ORF">BXT84_04940</name>
</gene>
<keyword evidence="4" id="KW-1185">Reference proteome</keyword>
<feature type="chain" id="PRO_5046887194" description="YtkA-like domain-containing protein" evidence="1">
    <location>
        <begin position="20"/>
        <end position="133"/>
    </location>
</feature>
<accession>A0ABM6RPT5</accession>
<dbReference type="InterPro" id="IPR032693">
    <property type="entry name" value="YtkA-like_dom"/>
</dbReference>
<evidence type="ECO:0000259" key="2">
    <source>
        <dbReference type="Pfam" id="PF13115"/>
    </source>
</evidence>
<dbReference type="Pfam" id="PF13115">
    <property type="entry name" value="YtkA"/>
    <property type="match status" value="1"/>
</dbReference>
<organism evidence="3 4">
    <name type="scientific">Sulfobacillus thermotolerans</name>
    <dbReference type="NCBI Taxonomy" id="338644"/>
    <lineage>
        <taxon>Bacteria</taxon>
        <taxon>Bacillati</taxon>
        <taxon>Bacillota</taxon>
        <taxon>Clostridia</taxon>
        <taxon>Eubacteriales</taxon>
        <taxon>Clostridiales Family XVII. Incertae Sedis</taxon>
        <taxon>Sulfobacillus</taxon>
    </lineage>
</organism>
<reference evidence="3 4" key="1">
    <citation type="journal article" date="2019" name="Sci. Rep.">
        <title>Sulfobacillus thermotolerans: new insights into resistance and metabolic capacities of acidophilic chemolithotrophs.</title>
        <authorList>
            <person name="Panyushkina A.E."/>
            <person name="Babenko V.V."/>
            <person name="Nikitina A.S."/>
            <person name="Selezneva O.V."/>
            <person name="Tsaplina I.A."/>
            <person name="Letarova M.A."/>
            <person name="Kostryukova E.S."/>
            <person name="Letarov A.V."/>
        </authorList>
    </citation>
    <scope>NUCLEOTIDE SEQUENCE [LARGE SCALE GENOMIC DNA]</scope>
    <source>
        <strain evidence="3 4">Kr1</strain>
    </source>
</reference>
<protein>
    <recommendedName>
        <fullName evidence="2">YtkA-like domain-containing protein</fullName>
    </recommendedName>
</protein>
<name>A0ABM6RPT5_9FIRM</name>
<dbReference type="Proteomes" id="UP000325292">
    <property type="component" value="Chromosome"/>
</dbReference>
<feature type="signal peptide" evidence="1">
    <location>
        <begin position="1"/>
        <end position="19"/>
    </location>
</feature>
<evidence type="ECO:0000313" key="3">
    <source>
        <dbReference type="EMBL" id="AUW93378.1"/>
    </source>
</evidence>
<evidence type="ECO:0000256" key="1">
    <source>
        <dbReference type="SAM" id="SignalP"/>
    </source>
</evidence>
<evidence type="ECO:0000313" key="4">
    <source>
        <dbReference type="Proteomes" id="UP000325292"/>
    </source>
</evidence>
<feature type="domain" description="YtkA-like" evidence="2">
    <location>
        <begin position="56"/>
        <end position="113"/>
    </location>
</feature>